<evidence type="ECO:0000313" key="2">
    <source>
        <dbReference type="Proteomes" id="UP001628281"/>
    </source>
</evidence>
<reference evidence="1 2" key="1">
    <citation type="submission" date="2024-11" db="EMBL/GenBank/DDBJ databases">
        <title>Draft genome sequences of two bacteria associated to sugarcane roots in Colombia.</title>
        <authorList>
            <person name="Pardo-Diaz S."/>
            <person name="Masmela-Mendoza J."/>
            <person name="Delgadillo-Duran P."/>
            <person name="Bautista E.J."/>
            <person name="Rojas-Tapias D.F."/>
        </authorList>
    </citation>
    <scope>NUCLEOTIDE SEQUENCE [LARGE SCALE GENOMIC DNA]</scope>
    <source>
        <strain evidence="1 2">Ap18</strain>
    </source>
</reference>
<dbReference type="EMBL" id="JBJLSN010000055">
    <property type="protein sequence ID" value="MFL7904707.1"/>
    <property type="molecule type" value="Genomic_DNA"/>
</dbReference>
<keyword evidence="2" id="KW-1185">Reference proteome</keyword>
<comment type="caution">
    <text evidence="1">The sequence shown here is derived from an EMBL/GenBank/DDBJ whole genome shotgun (WGS) entry which is preliminary data.</text>
</comment>
<organism evidence="1 2">
    <name type="scientific">Azospirillum argentinense</name>
    <dbReference type="NCBI Taxonomy" id="2970906"/>
    <lineage>
        <taxon>Bacteria</taxon>
        <taxon>Pseudomonadati</taxon>
        <taxon>Pseudomonadota</taxon>
        <taxon>Alphaproteobacteria</taxon>
        <taxon>Rhodospirillales</taxon>
        <taxon>Azospirillaceae</taxon>
        <taxon>Azospirillum</taxon>
    </lineage>
</organism>
<sequence length="97" mass="10973">MKKFAIHRPLRELKPLCEARGIQLDTTRHDRDFSDFVTLSGVFGNQNVQLLYSVFNGTFFGETASGERFSETSSLDGEPWFDALLDLLYVPMEASHG</sequence>
<gene>
    <name evidence="1" type="ORF">ACJ41P_26505</name>
</gene>
<dbReference type="Proteomes" id="UP001628281">
    <property type="component" value="Unassembled WGS sequence"/>
</dbReference>
<dbReference type="RefSeq" id="WP_407825458.1">
    <property type="nucleotide sequence ID" value="NZ_JBJLSN010000055.1"/>
</dbReference>
<proteinExistence type="predicted"/>
<accession>A0ABW8VE24</accession>
<evidence type="ECO:0000313" key="1">
    <source>
        <dbReference type="EMBL" id="MFL7904707.1"/>
    </source>
</evidence>
<name>A0ABW8VE24_9PROT</name>
<protein>
    <submittedName>
        <fullName evidence="1">Uncharacterized protein</fullName>
    </submittedName>
</protein>